<evidence type="ECO:0000256" key="5">
    <source>
        <dbReference type="SAM" id="Phobius"/>
    </source>
</evidence>
<evidence type="ECO:0000256" key="2">
    <source>
        <dbReference type="ARBA" id="ARBA00022692"/>
    </source>
</evidence>
<evidence type="ECO:0000256" key="3">
    <source>
        <dbReference type="ARBA" id="ARBA00022989"/>
    </source>
</evidence>
<evidence type="ECO:0000256" key="4">
    <source>
        <dbReference type="ARBA" id="ARBA00023136"/>
    </source>
</evidence>
<organism evidence="6 7">
    <name type="scientific">Cytobacillus firmus DS1</name>
    <dbReference type="NCBI Taxonomy" id="1307436"/>
    <lineage>
        <taxon>Bacteria</taxon>
        <taxon>Bacillati</taxon>
        <taxon>Bacillota</taxon>
        <taxon>Bacilli</taxon>
        <taxon>Bacillales</taxon>
        <taxon>Bacillaceae</taxon>
        <taxon>Cytobacillus</taxon>
    </lineage>
</organism>
<dbReference type="GO" id="GO:0016020">
    <property type="term" value="C:membrane"/>
    <property type="evidence" value="ECO:0007669"/>
    <property type="project" value="UniProtKB-SubCell"/>
</dbReference>
<dbReference type="EMBL" id="APVL01000001">
    <property type="protein sequence ID" value="EWG13227.1"/>
    <property type="molecule type" value="Genomic_DNA"/>
</dbReference>
<comment type="caution">
    <text evidence="6">The sequence shown here is derived from an EMBL/GenBank/DDBJ whole genome shotgun (WGS) entry which is preliminary data.</text>
</comment>
<dbReference type="eggNOG" id="COG2259">
    <property type="taxonomic scope" value="Bacteria"/>
</dbReference>
<reference evidence="6 7" key="2">
    <citation type="journal article" date="2016" name="Sci. Rep.">
        <title>A novel serine protease, Sep1, from Bacillus firmus DS-1 has nematicidal activity and degrades multiple intestinal-associated nematode proteins.</title>
        <authorList>
            <person name="Geng C."/>
            <person name="Nie X."/>
            <person name="Tang Z."/>
            <person name="Zhang Y."/>
            <person name="Lin J."/>
            <person name="Sun M."/>
            <person name="Peng D."/>
        </authorList>
    </citation>
    <scope>NUCLEOTIDE SEQUENCE [LARGE SCALE GENOMIC DNA]</scope>
    <source>
        <strain evidence="6 7">DS1</strain>
    </source>
</reference>
<evidence type="ECO:0000313" key="7">
    <source>
        <dbReference type="Proteomes" id="UP000019270"/>
    </source>
</evidence>
<sequence length="216" mass="23844">MKDFTNGFKNTSLQYPFLLRAGRLFNPQAGKKFKILCEIIHNNNTEMIMMKWWKTPQAAVVWTVLRVWLGIQWLEAGWHKVADGFDAGGFMQGAIAKAAGDHPAVQGWYAGFLENVALPNADLFSTLVAWGEVLVGIGLILGAATIPALIAAAFMNLNFLLAGTTSTNPILYTAAIILLFTGAGAYYWGIDRFAYPYIKTKMKGGHHIDKREAHTH</sequence>
<dbReference type="Proteomes" id="UP000019270">
    <property type="component" value="Unassembled WGS sequence"/>
</dbReference>
<dbReference type="PATRIC" id="fig|1307436.3.peg.521"/>
<keyword evidence="2 5" id="KW-0812">Transmembrane</keyword>
<keyword evidence="4 5" id="KW-0472">Membrane</keyword>
<dbReference type="InterPro" id="IPR032808">
    <property type="entry name" value="DoxX"/>
</dbReference>
<accession>W7LDE5</accession>
<dbReference type="AlphaFoldDB" id="W7LDE5"/>
<reference evidence="7" key="1">
    <citation type="submission" date="2013-03" db="EMBL/GenBank/DDBJ databases">
        <title>Draft genome sequence of Bacillus firmus DS1.</title>
        <authorList>
            <person name="Peng D."/>
            <person name="Zhu L."/>
            <person name="Sun M."/>
        </authorList>
    </citation>
    <scope>NUCLEOTIDE SEQUENCE [LARGE SCALE GENOMIC DNA]</scope>
    <source>
        <strain evidence="7">DS1</strain>
    </source>
</reference>
<feature type="transmembrane region" description="Helical" evidence="5">
    <location>
        <begin position="169"/>
        <end position="189"/>
    </location>
</feature>
<protein>
    <submittedName>
        <fullName evidence="6">DoxX family protein</fullName>
    </submittedName>
</protein>
<feature type="transmembrane region" description="Helical" evidence="5">
    <location>
        <begin position="133"/>
        <end position="157"/>
    </location>
</feature>
<dbReference type="PANTHER" id="PTHR39157:SF1">
    <property type="entry name" value="DOXX FAMILY PROTEIN"/>
    <property type="match status" value="1"/>
</dbReference>
<comment type="subcellular location">
    <subcellularLocation>
        <location evidence="1">Membrane</location>
        <topology evidence="1">Multi-pass membrane protein</topology>
    </subcellularLocation>
</comment>
<evidence type="ECO:0000313" key="6">
    <source>
        <dbReference type="EMBL" id="EWG13227.1"/>
    </source>
</evidence>
<name>W7LDE5_CYTFI</name>
<gene>
    <name evidence="6" type="ORF">PBF_02360</name>
</gene>
<keyword evidence="3 5" id="KW-1133">Transmembrane helix</keyword>
<proteinExistence type="predicted"/>
<dbReference type="PANTHER" id="PTHR39157">
    <property type="entry name" value="INTEGRAL MEMBRANE PROTEIN-RELATED"/>
    <property type="match status" value="1"/>
</dbReference>
<evidence type="ECO:0000256" key="1">
    <source>
        <dbReference type="ARBA" id="ARBA00004141"/>
    </source>
</evidence>
<dbReference type="Pfam" id="PF07681">
    <property type="entry name" value="DoxX"/>
    <property type="match status" value="1"/>
</dbReference>